<accession>A0A3S9ME32</accession>
<dbReference type="Proteomes" id="UP000280298">
    <property type="component" value="Chromosome"/>
</dbReference>
<dbReference type="AlphaFoldDB" id="A0A3S9ME32"/>
<reference evidence="1 2" key="1">
    <citation type="journal article" date="2019" name="Int. J. Syst. Evol. Microbiol.">
        <title>Streptomyces cyaneochromogenes sp. nov., a blue pigment-producing actinomycete from manganese-contaminated soil.</title>
        <authorList>
            <person name="Tang X."/>
            <person name="Zhao J."/>
            <person name="Li K."/>
            <person name="Chen Z."/>
            <person name="Sun Y."/>
            <person name="Gao J."/>
        </authorList>
    </citation>
    <scope>NUCLEOTIDE SEQUENCE [LARGE SCALE GENOMIC DNA]</scope>
    <source>
        <strain evidence="1 2">MK-45</strain>
    </source>
</reference>
<organism evidence="1 2">
    <name type="scientific">Streptomyces cyaneochromogenes</name>
    <dbReference type="NCBI Taxonomy" id="2496836"/>
    <lineage>
        <taxon>Bacteria</taxon>
        <taxon>Bacillati</taxon>
        <taxon>Actinomycetota</taxon>
        <taxon>Actinomycetes</taxon>
        <taxon>Kitasatosporales</taxon>
        <taxon>Streptomycetaceae</taxon>
        <taxon>Streptomyces</taxon>
    </lineage>
</organism>
<keyword evidence="2" id="KW-1185">Reference proteome</keyword>
<name>A0A3S9ME32_9ACTN</name>
<dbReference type="OrthoDB" id="4249090at2"/>
<sequence length="148" mass="16915">MEKIEFADIVQVYLRTLPQAADVLQEIPEPQRSSFEAWPDGEVSDLFDFLPMAFMRPFLMPLLREEPADRATLTACVEFVEGLARNPDSYIQNALHFEVYEQFLEGREVLLRALRYLGPVAGDALRTMLEKNYPATLASLTEGQEDCR</sequence>
<evidence type="ECO:0000313" key="1">
    <source>
        <dbReference type="EMBL" id="AZQ37413.1"/>
    </source>
</evidence>
<dbReference type="RefSeq" id="WP_126395066.1">
    <property type="nucleotide sequence ID" value="NZ_CP034539.1"/>
</dbReference>
<evidence type="ECO:0000313" key="2">
    <source>
        <dbReference type="Proteomes" id="UP000280298"/>
    </source>
</evidence>
<dbReference type="KEGG" id="scya:EJ357_31450"/>
<proteinExistence type="predicted"/>
<dbReference type="EMBL" id="CP034539">
    <property type="protein sequence ID" value="AZQ37413.1"/>
    <property type="molecule type" value="Genomic_DNA"/>
</dbReference>
<gene>
    <name evidence="1" type="ORF">EJ357_31450</name>
</gene>
<protein>
    <submittedName>
        <fullName evidence="1">Uncharacterized protein</fullName>
    </submittedName>
</protein>